<reference evidence="2" key="1">
    <citation type="journal article" date="2019" name="Int. J. Syst. Evol. Microbiol.">
        <title>The Global Catalogue of Microorganisms (GCM) 10K type strain sequencing project: providing services to taxonomists for standard genome sequencing and annotation.</title>
        <authorList>
            <consortium name="The Broad Institute Genomics Platform"/>
            <consortium name="The Broad Institute Genome Sequencing Center for Infectious Disease"/>
            <person name="Wu L."/>
            <person name="Ma J."/>
        </authorList>
    </citation>
    <scope>NUCLEOTIDE SEQUENCE [LARGE SCALE GENOMIC DNA]</scope>
    <source>
        <strain evidence="2">JCM 17633</strain>
    </source>
</reference>
<accession>A0ABP8CW95</accession>
<keyword evidence="2" id="KW-1185">Reference proteome</keyword>
<gene>
    <name evidence="1" type="ORF">GCM10022292_21720</name>
</gene>
<sequence>MILLTIAIEINIRHSISVGITKTFSFLFSLNISMRKLDEKEPNRKENI</sequence>
<dbReference type="EMBL" id="BAABCB010000019">
    <property type="protein sequence ID" value="GAA4244182.1"/>
    <property type="molecule type" value="Genomic_DNA"/>
</dbReference>
<organism evidence="1 2">
    <name type="scientific">Winogradskyella damuponensis</name>
    <dbReference type="NCBI Taxonomy" id="943939"/>
    <lineage>
        <taxon>Bacteria</taxon>
        <taxon>Pseudomonadati</taxon>
        <taxon>Bacteroidota</taxon>
        <taxon>Flavobacteriia</taxon>
        <taxon>Flavobacteriales</taxon>
        <taxon>Flavobacteriaceae</taxon>
        <taxon>Winogradskyella</taxon>
    </lineage>
</organism>
<comment type="caution">
    <text evidence="1">The sequence shown here is derived from an EMBL/GenBank/DDBJ whole genome shotgun (WGS) entry which is preliminary data.</text>
</comment>
<protein>
    <submittedName>
        <fullName evidence="1">Uncharacterized protein</fullName>
    </submittedName>
</protein>
<proteinExistence type="predicted"/>
<dbReference type="Proteomes" id="UP001501682">
    <property type="component" value="Unassembled WGS sequence"/>
</dbReference>
<evidence type="ECO:0000313" key="2">
    <source>
        <dbReference type="Proteomes" id="UP001501682"/>
    </source>
</evidence>
<evidence type="ECO:0000313" key="1">
    <source>
        <dbReference type="EMBL" id="GAA4244182.1"/>
    </source>
</evidence>
<name>A0ABP8CW95_9FLAO</name>